<feature type="transmembrane region" description="Helical" evidence="6">
    <location>
        <begin position="172"/>
        <end position="190"/>
    </location>
</feature>
<name>A0A1S8WUG4_OPIVI</name>
<keyword evidence="8" id="KW-1185">Reference proteome</keyword>
<evidence type="ECO:0000256" key="3">
    <source>
        <dbReference type="ARBA" id="ARBA00022989"/>
    </source>
</evidence>
<gene>
    <name evidence="7" type="ORF">X801_06056</name>
</gene>
<dbReference type="PANTHER" id="PTHR21284:SF12">
    <property type="entry name" value="EG:80H7.2 PROTEIN"/>
    <property type="match status" value="1"/>
</dbReference>
<proteinExistence type="predicted"/>
<evidence type="ECO:0000313" key="7">
    <source>
        <dbReference type="EMBL" id="OON18096.1"/>
    </source>
</evidence>
<evidence type="ECO:0000256" key="2">
    <source>
        <dbReference type="ARBA" id="ARBA00022692"/>
    </source>
</evidence>
<organism evidence="7 8">
    <name type="scientific">Opisthorchis viverrini</name>
    <name type="common">Southeast Asian liver fluke</name>
    <dbReference type="NCBI Taxonomy" id="6198"/>
    <lineage>
        <taxon>Eukaryota</taxon>
        <taxon>Metazoa</taxon>
        <taxon>Spiralia</taxon>
        <taxon>Lophotrochozoa</taxon>
        <taxon>Platyhelminthes</taxon>
        <taxon>Trematoda</taxon>
        <taxon>Digenea</taxon>
        <taxon>Opisthorchiida</taxon>
        <taxon>Opisthorchiata</taxon>
        <taxon>Opisthorchiidae</taxon>
        <taxon>Opisthorchis</taxon>
    </lineage>
</organism>
<evidence type="ECO:0000256" key="6">
    <source>
        <dbReference type="SAM" id="Phobius"/>
    </source>
</evidence>
<dbReference type="GO" id="GO:0016020">
    <property type="term" value="C:membrane"/>
    <property type="evidence" value="ECO:0007669"/>
    <property type="project" value="UniProtKB-SubCell"/>
</dbReference>
<reference evidence="7 8" key="1">
    <citation type="submission" date="2015-03" db="EMBL/GenBank/DDBJ databases">
        <title>Draft genome of the nematode, Opisthorchis viverrini.</title>
        <authorList>
            <person name="Mitreva M."/>
        </authorList>
    </citation>
    <scope>NUCLEOTIDE SEQUENCE [LARGE SCALE GENOMIC DNA]</scope>
    <source>
        <strain evidence="7">Khon Kaen</strain>
    </source>
</reference>
<dbReference type="Proteomes" id="UP000243686">
    <property type="component" value="Unassembled WGS sequence"/>
</dbReference>
<evidence type="ECO:0000256" key="5">
    <source>
        <dbReference type="SAM" id="MobiDB-lite"/>
    </source>
</evidence>
<keyword evidence="2 6" id="KW-0812">Transmembrane</keyword>
<evidence type="ECO:0000256" key="4">
    <source>
        <dbReference type="ARBA" id="ARBA00023136"/>
    </source>
</evidence>
<feature type="transmembrane region" description="Helical" evidence="6">
    <location>
        <begin position="12"/>
        <end position="38"/>
    </location>
</feature>
<feature type="region of interest" description="Disordered" evidence="5">
    <location>
        <begin position="353"/>
        <end position="405"/>
    </location>
</feature>
<dbReference type="InterPro" id="IPR004031">
    <property type="entry name" value="PMP22/EMP/MP20/Claudin"/>
</dbReference>
<sequence length="405" mass="44428">MLPTQRKHGVRASFVIAVTCAFLSSILNIISFVSPYWIVAKYGNNQGFQRLGLWEVCFHNFIFPEDYVSKAYEGCWYIYYPEYKYIRFWLNPPWLYACQILSIIGLICSLLGLLFVILTLCEIYGTRERKPKITIICLEATSRKLMMISLPVLRNTQSVEDYHSFLRKLINFIRTNFVCCTIVIITAVGVMSKDREWMPRSDYNEVSWGFAFAVLSGFATVFCLFGLLTHFLSVESRIKMEDPSVRQKLLDVNAKHGYPRSVSGFDVAAATDSKLGGGVPSLFTMPPTGSQFGPGSTMIVPGTASALSRGTVAPGAVGTAAQGTSAATVSAKLRQSLEAQQAAILAANARAAESGGTGAGSSATYQQNIRRDPGSSSSLNRQYPPISHQGSYTHLHPAVAMDSTV</sequence>
<dbReference type="Pfam" id="PF13903">
    <property type="entry name" value="Claudin_2"/>
    <property type="match status" value="1"/>
</dbReference>
<dbReference type="AlphaFoldDB" id="A0A1S8WUG4"/>
<feature type="compositionally biased region" description="Low complexity" evidence="5">
    <location>
        <begin position="353"/>
        <end position="364"/>
    </location>
</feature>
<feature type="transmembrane region" description="Helical" evidence="6">
    <location>
        <begin position="94"/>
        <end position="121"/>
    </location>
</feature>
<dbReference type="Gene3D" id="1.20.140.150">
    <property type="match status" value="1"/>
</dbReference>
<feature type="transmembrane region" description="Helical" evidence="6">
    <location>
        <begin position="210"/>
        <end position="232"/>
    </location>
</feature>
<keyword evidence="4 6" id="KW-0472">Membrane</keyword>
<dbReference type="PANTHER" id="PTHR21284">
    <property type="entry name" value="EG:80H7.2 PROTEIN"/>
    <property type="match status" value="1"/>
</dbReference>
<evidence type="ECO:0000313" key="8">
    <source>
        <dbReference type="Proteomes" id="UP000243686"/>
    </source>
</evidence>
<keyword evidence="3 6" id="KW-1133">Transmembrane helix</keyword>
<dbReference type="EMBL" id="KV894544">
    <property type="protein sequence ID" value="OON18096.1"/>
    <property type="molecule type" value="Genomic_DNA"/>
</dbReference>
<accession>A0A1S8WUG4</accession>
<evidence type="ECO:0000256" key="1">
    <source>
        <dbReference type="ARBA" id="ARBA00004141"/>
    </source>
</evidence>
<comment type="subcellular location">
    <subcellularLocation>
        <location evidence="1">Membrane</location>
        <topology evidence="1">Multi-pass membrane protein</topology>
    </subcellularLocation>
</comment>
<protein>
    <submittedName>
        <fullName evidence="7">Uncharacterized protein</fullName>
    </submittedName>
</protein>